<evidence type="ECO:0000256" key="2">
    <source>
        <dbReference type="ARBA" id="ARBA00011738"/>
    </source>
</evidence>
<evidence type="ECO:0000256" key="4">
    <source>
        <dbReference type="RuleBase" id="RU363099"/>
    </source>
</evidence>
<feature type="signal peptide" evidence="4">
    <location>
        <begin position="1"/>
        <end position="21"/>
    </location>
</feature>
<dbReference type="Proteomes" id="UP000017836">
    <property type="component" value="Unassembled WGS sequence"/>
</dbReference>
<dbReference type="InterPro" id="IPR044859">
    <property type="entry name" value="Allene_oxi_cyc_Dirigent"/>
</dbReference>
<evidence type="ECO:0000256" key="1">
    <source>
        <dbReference type="ARBA" id="ARBA00010746"/>
    </source>
</evidence>
<comment type="subunit">
    <text evidence="2 4">Homodimer.</text>
</comment>
<name>U5CLI5_AMBTC</name>
<dbReference type="Gene3D" id="2.40.480.10">
    <property type="entry name" value="Allene oxide cyclase-like"/>
    <property type="match status" value="1"/>
</dbReference>
<dbReference type="Pfam" id="PF03018">
    <property type="entry name" value="Dirigent"/>
    <property type="match status" value="1"/>
</dbReference>
<keyword evidence="4" id="KW-0052">Apoplast</keyword>
<evidence type="ECO:0000313" key="5">
    <source>
        <dbReference type="EMBL" id="ERN04994.1"/>
    </source>
</evidence>
<dbReference type="AlphaFoldDB" id="U5CLI5"/>
<organism evidence="5 6">
    <name type="scientific">Amborella trichopoda</name>
    <dbReference type="NCBI Taxonomy" id="13333"/>
    <lineage>
        <taxon>Eukaryota</taxon>
        <taxon>Viridiplantae</taxon>
        <taxon>Streptophyta</taxon>
        <taxon>Embryophyta</taxon>
        <taxon>Tracheophyta</taxon>
        <taxon>Spermatophyta</taxon>
        <taxon>Magnoliopsida</taxon>
        <taxon>Amborellales</taxon>
        <taxon>Amborellaceae</taxon>
        <taxon>Amborella</taxon>
    </lineage>
</organism>
<comment type="subcellular location">
    <subcellularLocation>
        <location evidence="4">Secreted</location>
        <location evidence="4">Extracellular space</location>
        <location evidence="4">Apoplast</location>
    </subcellularLocation>
</comment>
<keyword evidence="6" id="KW-1185">Reference proteome</keyword>
<dbReference type="InterPro" id="IPR004265">
    <property type="entry name" value="Dirigent"/>
</dbReference>
<gene>
    <name evidence="5" type="ORF">AMTR_s02715p00003910</name>
</gene>
<dbReference type="Gramene" id="ERN04994">
    <property type="protein sequence ID" value="ERN04994"/>
    <property type="gene ID" value="AMTR_s02715p00003910"/>
</dbReference>
<sequence length="109" mass="11913">MRGNTLAIGLASLLLLATLEAQGFEDGEDWKGPLRLGKKKVDYLHFYFHDMFDAKNPTPLIVAEANITQSSPTLFGMVRVMDQPLTEGPNLTSKMIGKAQGIFASVSQT</sequence>
<dbReference type="GO" id="GO:0009699">
    <property type="term" value="P:phenylpropanoid biosynthetic process"/>
    <property type="evidence" value="ECO:0007669"/>
    <property type="project" value="UniProtKB-ARBA"/>
</dbReference>
<reference evidence="6" key="1">
    <citation type="journal article" date="2013" name="Science">
        <title>The Amborella genome and the evolution of flowering plants.</title>
        <authorList>
            <consortium name="Amborella Genome Project"/>
        </authorList>
    </citation>
    <scope>NUCLEOTIDE SEQUENCE [LARGE SCALE GENOMIC DNA]</scope>
</reference>
<evidence type="ECO:0000313" key="6">
    <source>
        <dbReference type="Proteomes" id="UP000017836"/>
    </source>
</evidence>
<keyword evidence="3 4" id="KW-0964">Secreted</keyword>
<evidence type="ECO:0000256" key="3">
    <source>
        <dbReference type="ARBA" id="ARBA00022525"/>
    </source>
</evidence>
<comment type="similarity">
    <text evidence="1 4">Belongs to the plant dirigent protein family.</text>
</comment>
<protein>
    <recommendedName>
        <fullName evidence="4">Dirigent protein</fullName>
    </recommendedName>
</protein>
<dbReference type="OMA" id="STHGIDQ"/>
<comment type="function">
    <text evidence="4">Dirigent proteins impart stereoselectivity on the phenoxy radical-coupling reaction, yielding optically active lignans from two molecules of coniferyl alcohol in the biosynthesis of lignans, flavonolignans, and alkaloids and thus plays a central role in plant secondary metabolism.</text>
</comment>
<dbReference type="HOGENOM" id="CLU_087111_7_2_1"/>
<dbReference type="EMBL" id="KI394047">
    <property type="protein sequence ID" value="ERN04994.1"/>
    <property type="molecule type" value="Genomic_DNA"/>
</dbReference>
<dbReference type="PANTHER" id="PTHR21495">
    <property type="entry name" value="NUCLEOPORIN-RELATED"/>
    <property type="match status" value="1"/>
</dbReference>
<accession>U5CLI5</accession>
<proteinExistence type="inferred from homology"/>
<feature type="chain" id="PRO_5008193995" description="Dirigent protein" evidence="4">
    <location>
        <begin position="22"/>
        <end position="109"/>
    </location>
</feature>
<keyword evidence="4" id="KW-0732">Signal</keyword>
<dbReference type="GO" id="GO:0048046">
    <property type="term" value="C:apoplast"/>
    <property type="evidence" value="ECO:0007669"/>
    <property type="project" value="UniProtKB-SubCell"/>
</dbReference>